<dbReference type="EMBL" id="BMJQ01000012">
    <property type="protein sequence ID" value="GGF33498.1"/>
    <property type="molecule type" value="Genomic_DNA"/>
</dbReference>
<dbReference type="GO" id="GO:0016787">
    <property type="term" value="F:hydrolase activity"/>
    <property type="evidence" value="ECO:0007669"/>
    <property type="project" value="UniProtKB-UniRule"/>
</dbReference>
<feature type="compositionally biased region" description="Basic and acidic residues" evidence="5">
    <location>
        <begin position="341"/>
        <end position="354"/>
    </location>
</feature>
<evidence type="ECO:0000259" key="6">
    <source>
        <dbReference type="PROSITE" id="PS51635"/>
    </source>
</evidence>
<dbReference type="SUPFAM" id="SSF52151">
    <property type="entry name" value="FabD/lysophospholipase-like"/>
    <property type="match status" value="1"/>
</dbReference>
<gene>
    <name evidence="7" type="ORF">GCM10011611_44660</name>
</gene>
<dbReference type="InterPro" id="IPR002641">
    <property type="entry name" value="PNPLA_dom"/>
</dbReference>
<sequence>MAKSRRQTAWVVDQLGRWIRPGKPAAEPEHEEPQPKPSAGRRRLALGLQGGGALGAFTWGVLDRLLEEPDLPLSAVSGASAGAVNGVTLISNWVLGGPEAARLGLERVWRRLSEKASFARPSWLPGLGQSAGAVALDVTSRLFSPYQLNPLDVNPLREVLAEEVNFAVLADAAAPELIIAATRIRDGEPRLFRRGEITLDAVIASACLPFIHQAVEIEGEAYWDGGYSLNPPLKALIEGKPPDDLLVVQLNPVEHDGLPTSAREIAQRLNQIVFNRPLIEEWAALAPDAAAGRFRLHRLVIETDGAPPGSALDLDWTFLTALRDQGRAQAQDWLDGGGLHQGKDGQGKDRLTRT</sequence>
<reference evidence="7" key="2">
    <citation type="submission" date="2020-09" db="EMBL/GenBank/DDBJ databases">
        <authorList>
            <person name="Sun Q."/>
            <person name="Zhou Y."/>
        </authorList>
    </citation>
    <scope>NUCLEOTIDE SEQUENCE</scope>
    <source>
        <strain evidence="7">CGMCC 1.15725</strain>
    </source>
</reference>
<accession>A0A8J3E577</accession>
<reference evidence="7" key="1">
    <citation type="journal article" date="2014" name="Int. J. Syst. Evol. Microbiol.">
        <title>Complete genome sequence of Corynebacterium casei LMG S-19264T (=DSM 44701T), isolated from a smear-ripened cheese.</title>
        <authorList>
            <consortium name="US DOE Joint Genome Institute (JGI-PGF)"/>
            <person name="Walter F."/>
            <person name="Albersmeier A."/>
            <person name="Kalinowski J."/>
            <person name="Ruckert C."/>
        </authorList>
    </citation>
    <scope>NUCLEOTIDE SEQUENCE</scope>
    <source>
        <strain evidence="7">CGMCC 1.15725</strain>
    </source>
</reference>
<evidence type="ECO:0000313" key="7">
    <source>
        <dbReference type="EMBL" id="GGF33498.1"/>
    </source>
</evidence>
<evidence type="ECO:0000256" key="3">
    <source>
        <dbReference type="ARBA" id="ARBA00023098"/>
    </source>
</evidence>
<feature type="active site" description="Proton acceptor" evidence="4">
    <location>
        <position position="224"/>
    </location>
</feature>
<dbReference type="RefSeq" id="WP_189049925.1">
    <property type="nucleotide sequence ID" value="NZ_BMJQ01000012.1"/>
</dbReference>
<dbReference type="PROSITE" id="PS51635">
    <property type="entry name" value="PNPLA"/>
    <property type="match status" value="1"/>
</dbReference>
<dbReference type="PANTHER" id="PTHR14226:SF78">
    <property type="entry name" value="SLR0060 PROTEIN"/>
    <property type="match status" value="1"/>
</dbReference>
<evidence type="ECO:0000256" key="5">
    <source>
        <dbReference type="SAM" id="MobiDB-lite"/>
    </source>
</evidence>
<keyword evidence="3 4" id="KW-0443">Lipid metabolism</keyword>
<keyword evidence="8" id="KW-1185">Reference proteome</keyword>
<evidence type="ECO:0000256" key="4">
    <source>
        <dbReference type="PROSITE-ProRule" id="PRU01161"/>
    </source>
</evidence>
<protein>
    <submittedName>
        <fullName evidence="7">Alpha/beta hydrolase</fullName>
    </submittedName>
</protein>
<dbReference type="PANTHER" id="PTHR14226">
    <property type="entry name" value="NEUROPATHY TARGET ESTERASE/SWISS CHEESE D.MELANOGASTER"/>
    <property type="match status" value="1"/>
</dbReference>
<keyword evidence="2 4" id="KW-0442">Lipid degradation</keyword>
<feature type="domain" description="PNPLA" evidence="6">
    <location>
        <begin position="46"/>
        <end position="237"/>
    </location>
</feature>
<dbReference type="Proteomes" id="UP000646365">
    <property type="component" value="Unassembled WGS sequence"/>
</dbReference>
<keyword evidence="1 4" id="KW-0378">Hydrolase</keyword>
<evidence type="ECO:0000256" key="1">
    <source>
        <dbReference type="ARBA" id="ARBA00022801"/>
    </source>
</evidence>
<organism evidence="7 8">
    <name type="scientific">Aliidongia dinghuensis</name>
    <dbReference type="NCBI Taxonomy" id="1867774"/>
    <lineage>
        <taxon>Bacteria</taxon>
        <taxon>Pseudomonadati</taxon>
        <taxon>Pseudomonadota</taxon>
        <taxon>Alphaproteobacteria</taxon>
        <taxon>Rhodospirillales</taxon>
        <taxon>Dongiaceae</taxon>
        <taxon>Aliidongia</taxon>
    </lineage>
</organism>
<feature type="short sequence motif" description="GXSXG" evidence="4">
    <location>
        <begin position="78"/>
        <end position="82"/>
    </location>
</feature>
<dbReference type="InterPro" id="IPR016035">
    <property type="entry name" value="Acyl_Trfase/lysoPLipase"/>
</dbReference>
<feature type="region of interest" description="Disordered" evidence="5">
    <location>
        <begin position="19"/>
        <end position="40"/>
    </location>
</feature>
<feature type="active site" description="Nucleophile" evidence="4">
    <location>
        <position position="80"/>
    </location>
</feature>
<dbReference type="Pfam" id="PF01734">
    <property type="entry name" value="Patatin"/>
    <property type="match status" value="1"/>
</dbReference>
<dbReference type="AlphaFoldDB" id="A0A8J3E577"/>
<proteinExistence type="predicted"/>
<dbReference type="InterPro" id="IPR050301">
    <property type="entry name" value="NTE"/>
</dbReference>
<evidence type="ECO:0000256" key="2">
    <source>
        <dbReference type="ARBA" id="ARBA00022963"/>
    </source>
</evidence>
<evidence type="ECO:0000313" key="8">
    <source>
        <dbReference type="Proteomes" id="UP000646365"/>
    </source>
</evidence>
<feature type="short sequence motif" description="DGA/G" evidence="4">
    <location>
        <begin position="224"/>
        <end position="226"/>
    </location>
</feature>
<feature type="short sequence motif" description="GXGXXG" evidence="4">
    <location>
        <begin position="50"/>
        <end position="55"/>
    </location>
</feature>
<comment type="caution">
    <text evidence="7">The sequence shown here is derived from an EMBL/GenBank/DDBJ whole genome shotgun (WGS) entry which is preliminary data.</text>
</comment>
<dbReference type="GO" id="GO:0016042">
    <property type="term" value="P:lipid catabolic process"/>
    <property type="evidence" value="ECO:0007669"/>
    <property type="project" value="UniProtKB-UniRule"/>
</dbReference>
<feature type="region of interest" description="Disordered" evidence="5">
    <location>
        <begin position="332"/>
        <end position="354"/>
    </location>
</feature>
<dbReference type="Gene3D" id="3.40.1090.10">
    <property type="entry name" value="Cytosolic phospholipase A2 catalytic domain"/>
    <property type="match status" value="2"/>
</dbReference>
<name>A0A8J3E577_9PROT</name>